<keyword evidence="4" id="KW-0496">Mitochondrion</keyword>
<dbReference type="Proteomes" id="UP001107558">
    <property type="component" value="Chromosome 1"/>
</dbReference>
<dbReference type="OrthoDB" id="5966508at2759"/>
<evidence type="ECO:0000256" key="5">
    <source>
        <dbReference type="ARBA" id="ARBA00023136"/>
    </source>
</evidence>
<reference evidence="7" key="1">
    <citation type="submission" date="2021-03" db="EMBL/GenBank/DDBJ databases">
        <title>Chromosome level genome of the anhydrobiotic midge Polypedilum vanderplanki.</title>
        <authorList>
            <person name="Yoshida Y."/>
            <person name="Kikawada T."/>
            <person name="Gusev O."/>
        </authorList>
    </citation>
    <scope>NUCLEOTIDE SEQUENCE</scope>
    <source>
        <strain evidence="7">NIAS01</strain>
        <tissue evidence="7">Whole body or cell culture</tissue>
    </source>
</reference>
<dbReference type="GO" id="GO:0006123">
    <property type="term" value="P:mitochondrial electron transport, cytochrome c to oxygen"/>
    <property type="evidence" value="ECO:0007669"/>
    <property type="project" value="InterPro"/>
</dbReference>
<protein>
    <submittedName>
        <fullName evidence="7">Uncharacterized protein</fullName>
    </submittedName>
</protein>
<sequence>MLSSKVNLLKLVPQNYYRYRSVRKYVLRPMINDPKKKTDEDDENGNEFQKFKMKQLKFQMDDGKPIHLKAGKRDKFFYYATLWLCGFGLMNYFAFIYYSALSEKDKKKFDEFWELK</sequence>
<comment type="subcellular location">
    <subcellularLocation>
        <location evidence="1">Mitochondrion inner membrane</location>
    </subcellularLocation>
</comment>
<evidence type="ECO:0000256" key="3">
    <source>
        <dbReference type="ARBA" id="ARBA00022792"/>
    </source>
</evidence>
<dbReference type="InterPro" id="IPR036539">
    <property type="entry name" value="Cyt_c_oxidase_su7a_sf"/>
</dbReference>
<evidence type="ECO:0000256" key="6">
    <source>
        <dbReference type="SAM" id="Phobius"/>
    </source>
</evidence>
<keyword evidence="6" id="KW-1133">Transmembrane helix</keyword>
<evidence type="ECO:0000256" key="4">
    <source>
        <dbReference type="ARBA" id="ARBA00023128"/>
    </source>
</evidence>
<dbReference type="GO" id="GO:0045277">
    <property type="term" value="C:respiratory chain complex IV"/>
    <property type="evidence" value="ECO:0007669"/>
    <property type="project" value="InterPro"/>
</dbReference>
<dbReference type="AlphaFoldDB" id="A0A9J6CE94"/>
<evidence type="ECO:0000313" key="8">
    <source>
        <dbReference type="Proteomes" id="UP001107558"/>
    </source>
</evidence>
<comment type="similarity">
    <text evidence="2">Belongs to the cytochrome c oxidase VIIa family.</text>
</comment>
<keyword evidence="8" id="KW-1185">Reference proteome</keyword>
<keyword evidence="5 6" id="KW-0472">Membrane</keyword>
<gene>
    <name evidence="7" type="ORF">PVAND_009625</name>
</gene>
<comment type="caution">
    <text evidence="7">The sequence shown here is derived from an EMBL/GenBank/DDBJ whole genome shotgun (WGS) entry which is preliminary data.</text>
</comment>
<dbReference type="EMBL" id="JADBJN010000001">
    <property type="protein sequence ID" value="KAG5680099.1"/>
    <property type="molecule type" value="Genomic_DNA"/>
</dbReference>
<dbReference type="GO" id="GO:0005743">
    <property type="term" value="C:mitochondrial inner membrane"/>
    <property type="evidence" value="ECO:0007669"/>
    <property type="project" value="UniProtKB-SubCell"/>
</dbReference>
<dbReference type="SUPFAM" id="SSF81419">
    <property type="entry name" value="Mitochondrial cytochrome c oxidase subunit VIIa"/>
    <property type="match status" value="1"/>
</dbReference>
<evidence type="ECO:0000256" key="2">
    <source>
        <dbReference type="ARBA" id="ARBA00009331"/>
    </source>
</evidence>
<name>A0A9J6CE94_POLVA</name>
<organism evidence="7 8">
    <name type="scientific">Polypedilum vanderplanki</name>
    <name type="common">Sleeping chironomid midge</name>
    <dbReference type="NCBI Taxonomy" id="319348"/>
    <lineage>
        <taxon>Eukaryota</taxon>
        <taxon>Metazoa</taxon>
        <taxon>Ecdysozoa</taxon>
        <taxon>Arthropoda</taxon>
        <taxon>Hexapoda</taxon>
        <taxon>Insecta</taxon>
        <taxon>Pterygota</taxon>
        <taxon>Neoptera</taxon>
        <taxon>Endopterygota</taxon>
        <taxon>Diptera</taxon>
        <taxon>Nematocera</taxon>
        <taxon>Chironomoidea</taxon>
        <taxon>Chironomidae</taxon>
        <taxon>Chironominae</taxon>
        <taxon>Polypedilum</taxon>
        <taxon>Polypedilum</taxon>
    </lineage>
</organism>
<evidence type="ECO:0000256" key="1">
    <source>
        <dbReference type="ARBA" id="ARBA00004273"/>
    </source>
</evidence>
<dbReference type="Gene3D" id="4.10.91.10">
    <property type="entry name" value="Cytochrome c oxidase, subunit VIIa"/>
    <property type="match status" value="1"/>
</dbReference>
<keyword evidence="3" id="KW-0999">Mitochondrion inner membrane</keyword>
<accession>A0A9J6CE94</accession>
<keyword evidence="6" id="KW-0812">Transmembrane</keyword>
<evidence type="ECO:0000313" key="7">
    <source>
        <dbReference type="EMBL" id="KAG5680099.1"/>
    </source>
</evidence>
<proteinExistence type="inferred from homology"/>
<feature type="transmembrane region" description="Helical" evidence="6">
    <location>
        <begin position="76"/>
        <end position="98"/>
    </location>
</feature>